<dbReference type="InterPro" id="IPR026316">
    <property type="entry name" value="NSL2"/>
</dbReference>
<gene>
    <name evidence="2" type="ORF">CYMTET_30568</name>
</gene>
<accession>A0AAE0FIT0</accession>
<comment type="caution">
    <text evidence="2">The sequence shown here is derived from an EMBL/GenBank/DDBJ whole genome shotgun (WGS) entry which is preliminary data.</text>
</comment>
<dbReference type="PANTHER" id="PTHR13453:SF1">
    <property type="entry name" value="KAT8 REGULATORY NSL COMPLEX SUBUNIT 2"/>
    <property type="match status" value="1"/>
</dbReference>
<sequence>MAQMEGLMDSGTETSCESGEESPPRNENPSAGNSPERNLESCNGKCERSALSRLEVAQRRKGRISKLLGIYKAQYWRLLDRLQVKHQRFYLRRARAGWKQAEVVEREVIEGVSAACEEPTCGGSALPLANFCFRHIVLQPSQCLYVANEKGLPVKKNSDLRCEGVENYALSSEEEKNSAQHAEKDGSP</sequence>
<dbReference type="GO" id="GO:0044545">
    <property type="term" value="C:NSL complex"/>
    <property type="evidence" value="ECO:0007669"/>
    <property type="project" value="TreeGrafter"/>
</dbReference>
<dbReference type="AlphaFoldDB" id="A0AAE0FIT0"/>
<feature type="region of interest" description="Disordered" evidence="1">
    <location>
        <begin position="1"/>
        <end position="42"/>
    </location>
</feature>
<evidence type="ECO:0000313" key="3">
    <source>
        <dbReference type="Proteomes" id="UP001190700"/>
    </source>
</evidence>
<protein>
    <recommendedName>
        <fullName evidence="4">NSL complex protein NSL2</fullName>
    </recommendedName>
</protein>
<proteinExistence type="predicted"/>
<evidence type="ECO:0000256" key="1">
    <source>
        <dbReference type="SAM" id="MobiDB-lite"/>
    </source>
</evidence>
<organism evidence="2 3">
    <name type="scientific">Cymbomonas tetramitiformis</name>
    <dbReference type="NCBI Taxonomy" id="36881"/>
    <lineage>
        <taxon>Eukaryota</taxon>
        <taxon>Viridiplantae</taxon>
        <taxon>Chlorophyta</taxon>
        <taxon>Pyramimonadophyceae</taxon>
        <taxon>Pyramimonadales</taxon>
        <taxon>Pyramimonadaceae</taxon>
        <taxon>Cymbomonas</taxon>
    </lineage>
</organism>
<reference evidence="2 3" key="1">
    <citation type="journal article" date="2015" name="Genome Biol. Evol.">
        <title>Comparative Genomics of a Bacterivorous Green Alga Reveals Evolutionary Causalities and Consequences of Phago-Mixotrophic Mode of Nutrition.</title>
        <authorList>
            <person name="Burns J.A."/>
            <person name="Paasch A."/>
            <person name="Narechania A."/>
            <person name="Kim E."/>
        </authorList>
    </citation>
    <scope>NUCLEOTIDE SEQUENCE [LARGE SCALE GENOMIC DNA]</scope>
    <source>
        <strain evidence="2 3">PLY_AMNH</strain>
    </source>
</reference>
<dbReference type="EMBL" id="LGRX02017669">
    <property type="protein sequence ID" value="KAK3260472.1"/>
    <property type="molecule type" value="Genomic_DNA"/>
</dbReference>
<dbReference type="Proteomes" id="UP001190700">
    <property type="component" value="Unassembled WGS sequence"/>
</dbReference>
<keyword evidence="3" id="KW-1185">Reference proteome</keyword>
<feature type="compositionally biased region" description="Polar residues" evidence="1">
    <location>
        <begin position="25"/>
        <end position="36"/>
    </location>
</feature>
<evidence type="ECO:0000313" key="2">
    <source>
        <dbReference type="EMBL" id="KAK3260472.1"/>
    </source>
</evidence>
<name>A0AAE0FIT0_9CHLO</name>
<evidence type="ECO:0008006" key="4">
    <source>
        <dbReference type="Google" id="ProtNLM"/>
    </source>
</evidence>
<dbReference type="PANTHER" id="PTHR13453">
    <property type="entry name" value="KAT8 REGULATORY NSL COMPLEX SUBUNIT 2"/>
    <property type="match status" value="1"/>
</dbReference>